<proteinExistence type="predicted"/>
<dbReference type="InterPro" id="IPR024344">
    <property type="entry name" value="MDMPI_metal-binding"/>
</dbReference>
<keyword evidence="3" id="KW-1185">Reference proteome</keyword>
<feature type="domain" description="Mycothiol-dependent maleylpyruvate isomerase metal-binding" evidence="1">
    <location>
        <begin position="11"/>
        <end position="128"/>
    </location>
</feature>
<dbReference type="InterPro" id="IPR017520">
    <property type="entry name" value="CHP03086"/>
</dbReference>
<dbReference type="NCBIfam" id="TIGR03086">
    <property type="entry name" value="TIGR03086 family metal-binding protein"/>
    <property type="match status" value="1"/>
</dbReference>
<dbReference type="NCBIfam" id="TIGR03083">
    <property type="entry name" value="maleylpyruvate isomerase family mycothiol-dependent enzyme"/>
    <property type="match status" value="1"/>
</dbReference>
<dbReference type="InterPro" id="IPR017517">
    <property type="entry name" value="Maleyloyr_isom"/>
</dbReference>
<evidence type="ECO:0000313" key="2">
    <source>
        <dbReference type="EMBL" id="TDD08040.1"/>
    </source>
</evidence>
<dbReference type="AlphaFoldDB" id="A0A4R4W4P4"/>
<accession>A0A4R4W4P4</accession>
<organism evidence="2 3">
    <name type="scientific">Saccharopolyspora terrae</name>
    <dbReference type="NCBI Taxonomy" id="2530384"/>
    <lineage>
        <taxon>Bacteria</taxon>
        <taxon>Bacillati</taxon>
        <taxon>Actinomycetota</taxon>
        <taxon>Actinomycetes</taxon>
        <taxon>Pseudonocardiales</taxon>
        <taxon>Pseudonocardiaceae</taxon>
        <taxon>Saccharopolyspora</taxon>
    </lineage>
</organism>
<dbReference type="Gene3D" id="1.20.120.450">
    <property type="entry name" value="dinb family like domain"/>
    <property type="match status" value="1"/>
</dbReference>
<evidence type="ECO:0000259" key="1">
    <source>
        <dbReference type="Pfam" id="PF11716"/>
    </source>
</evidence>
<dbReference type="Pfam" id="PF11716">
    <property type="entry name" value="MDMPI_N"/>
    <property type="match status" value="1"/>
</dbReference>
<dbReference type="EMBL" id="SMKS01000008">
    <property type="protein sequence ID" value="TDD08040.1"/>
    <property type="molecule type" value="Genomic_DNA"/>
</dbReference>
<dbReference type="Proteomes" id="UP000295674">
    <property type="component" value="Unassembled WGS sequence"/>
</dbReference>
<evidence type="ECO:0000313" key="3">
    <source>
        <dbReference type="Proteomes" id="UP000295674"/>
    </source>
</evidence>
<protein>
    <submittedName>
        <fullName evidence="2">TIGR03086 family protein</fullName>
    </submittedName>
</protein>
<reference evidence="2 3" key="1">
    <citation type="submission" date="2019-03" db="EMBL/GenBank/DDBJ databases">
        <title>Draft genome sequences of novel Actinobacteria.</title>
        <authorList>
            <person name="Sahin N."/>
            <person name="Ay H."/>
            <person name="Saygin H."/>
        </authorList>
    </citation>
    <scope>NUCLEOTIDE SEQUENCE [LARGE SCALE GENOMIC DNA]</scope>
    <source>
        <strain evidence="2 3">16K309</strain>
    </source>
</reference>
<dbReference type="GO" id="GO:0046872">
    <property type="term" value="F:metal ion binding"/>
    <property type="evidence" value="ECO:0007669"/>
    <property type="project" value="InterPro"/>
</dbReference>
<gene>
    <name evidence="2" type="ORF">E1181_07585</name>
</gene>
<comment type="caution">
    <text evidence="2">The sequence shown here is derived from an EMBL/GenBank/DDBJ whole genome shotgun (WGS) entry which is preliminary data.</text>
</comment>
<sequence length="188" mass="20136">MSEMNARISEALELFVDAVERVPADGWGAPSILDEWSVRELVAHVTGSATKVALLLEGGETWQTPSEPADWMCADPAARLREIGGRIERALPGADLESPRPSPAGEVPLRQALAFPVADVGMHAWDLRRSCGGSVEFSEDLLAYCRGLIDSVPEEMMRGQGGFSPATTPPATATPTDRLMAHLGRSVD</sequence>
<dbReference type="RefSeq" id="WP_132673245.1">
    <property type="nucleotide sequence ID" value="NZ_SMKS01000008.1"/>
</dbReference>
<dbReference type="SUPFAM" id="SSF109854">
    <property type="entry name" value="DinB/YfiT-like putative metalloenzymes"/>
    <property type="match status" value="1"/>
</dbReference>
<dbReference type="InterPro" id="IPR034660">
    <property type="entry name" value="DinB/YfiT-like"/>
</dbReference>
<name>A0A4R4W4P4_9PSEU</name>
<dbReference type="OrthoDB" id="5185819at2"/>